<sequence length="122" mass="13983">MTAVQRIDIDDPEVDMDDSERLYYRGEPFTGEVTEHLGESLVSLDTYIDGYKNGPSREWYKDGTLRSEGTLRDGLPVGEFKEWHPNGVLAAKQVFAENGMTLLEDYKWDEHGQPTRTWRKGA</sequence>
<accession>A0A918QZ89</accession>
<dbReference type="Gene3D" id="2.20.110.10">
    <property type="entry name" value="Histone H3 K4-specific methyltransferase SET7/9 N-terminal domain"/>
    <property type="match status" value="1"/>
</dbReference>
<gene>
    <name evidence="1" type="ORF">GCM10010389_18330</name>
</gene>
<dbReference type="SUPFAM" id="SSF82185">
    <property type="entry name" value="Histone H3 K4-specific methyltransferase SET7/9 N-terminal domain"/>
    <property type="match status" value="1"/>
</dbReference>
<comment type="caution">
    <text evidence="1">The sequence shown here is derived from an EMBL/GenBank/DDBJ whole genome shotgun (WGS) entry which is preliminary data.</text>
</comment>
<proteinExistence type="predicted"/>
<evidence type="ECO:0000313" key="1">
    <source>
        <dbReference type="EMBL" id="GGZ80793.1"/>
    </source>
</evidence>
<evidence type="ECO:0000313" key="2">
    <source>
        <dbReference type="Proteomes" id="UP000623010"/>
    </source>
</evidence>
<protein>
    <recommendedName>
        <fullName evidence="3">MORN repeat variant</fullName>
    </recommendedName>
</protein>
<dbReference type="InterPro" id="IPR011652">
    <property type="entry name" value="MORN_2"/>
</dbReference>
<organism evidence="1 2">
    <name type="scientific">Streptomyces echinoruber</name>
    <dbReference type="NCBI Taxonomy" id="68898"/>
    <lineage>
        <taxon>Bacteria</taxon>
        <taxon>Bacillati</taxon>
        <taxon>Actinomycetota</taxon>
        <taxon>Actinomycetes</taxon>
        <taxon>Kitasatosporales</taxon>
        <taxon>Streptomycetaceae</taxon>
        <taxon>Streptomyces</taxon>
    </lineage>
</organism>
<reference evidence="1" key="2">
    <citation type="submission" date="2020-09" db="EMBL/GenBank/DDBJ databases">
        <authorList>
            <person name="Sun Q."/>
            <person name="Ohkuma M."/>
        </authorList>
    </citation>
    <scope>NUCLEOTIDE SEQUENCE</scope>
    <source>
        <strain evidence="1">JCM 5016</strain>
    </source>
</reference>
<dbReference type="AlphaFoldDB" id="A0A918QZ89"/>
<dbReference type="EMBL" id="BMWH01000004">
    <property type="protein sequence ID" value="GGZ80793.1"/>
    <property type="molecule type" value="Genomic_DNA"/>
</dbReference>
<dbReference type="Pfam" id="PF07661">
    <property type="entry name" value="MORN_2"/>
    <property type="match status" value="2"/>
</dbReference>
<name>A0A918QZ89_9ACTN</name>
<dbReference type="Proteomes" id="UP000623010">
    <property type="component" value="Unassembled WGS sequence"/>
</dbReference>
<reference evidence="1" key="1">
    <citation type="journal article" date="2014" name="Int. J. Syst. Evol. Microbiol.">
        <title>Complete genome sequence of Corynebacterium casei LMG S-19264T (=DSM 44701T), isolated from a smear-ripened cheese.</title>
        <authorList>
            <consortium name="US DOE Joint Genome Institute (JGI-PGF)"/>
            <person name="Walter F."/>
            <person name="Albersmeier A."/>
            <person name="Kalinowski J."/>
            <person name="Ruckert C."/>
        </authorList>
    </citation>
    <scope>NUCLEOTIDE SEQUENCE</scope>
    <source>
        <strain evidence="1">JCM 5016</strain>
    </source>
</reference>
<dbReference type="RefSeq" id="WP_190056822.1">
    <property type="nucleotide sequence ID" value="NZ_BMWH01000004.1"/>
</dbReference>
<evidence type="ECO:0008006" key="3">
    <source>
        <dbReference type="Google" id="ProtNLM"/>
    </source>
</evidence>
<keyword evidence="2" id="KW-1185">Reference proteome</keyword>